<feature type="region of interest" description="Disordered" evidence="2">
    <location>
        <begin position="1164"/>
        <end position="1276"/>
    </location>
</feature>
<organism>
    <name type="scientific">Branchiostoma floridae</name>
    <name type="common">Florida lancelet</name>
    <name type="synonym">Amphioxus</name>
    <dbReference type="NCBI Taxonomy" id="7739"/>
    <lineage>
        <taxon>Eukaryota</taxon>
        <taxon>Metazoa</taxon>
        <taxon>Chordata</taxon>
        <taxon>Cephalochordata</taxon>
        <taxon>Leptocardii</taxon>
        <taxon>Amphioxiformes</taxon>
        <taxon>Branchiostomatidae</taxon>
        <taxon>Branchiostoma</taxon>
    </lineage>
</organism>
<feature type="compositionally biased region" description="Basic and acidic residues" evidence="2">
    <location>
        <begin position="633"/>
        <end position="645"/>
    </location>
</feature>
<feature type="coiled-coil region" evidence="1">
    <location>
        <begin position="203"/>
        <end position="276"/>
    </location>
</feature>
<sequence>MPPASTMRLSELVDLSLGTPDIGVVNFNAMHTLFHAIIDHLKITDVETKIGEDIQRERDAQSTMISTRGSGSDLKDGRDGALSRTGSGFPSDGEYAQRLHQLEDKLSSHEIQLNKLNDLPSSTDLLERTRSEGTKPVGEMWQLMQLQRKVEANEAGLTKMLLSFFGFLRSLAMGLYVVQTWLICTLLHDLHNYVAHLQAMSLIEDLMREVNMLNDNKAKVAKEMQDIKDRLDKMDLTSLSDRISELESYQDKMKKIDELEKQLAELAEQIKNLPSAEEFDAFVTWPVLDEALREERQKYMETKPTDAADESGALLEQLKSKDPSRPPSAPRPPSSRLSSAKEKYPEALQALKEMATLSFEHEKLSEQVEKLEVTMPTKADKSELEKLLEAALANQKVDVPEDLLEQLAALRDALDMMKNSRDKLDEHSRILDGLMNAPPELLTPPSTPPPIEGEPEPFSLTHTATPVLPPISPTHSVKDRKRPTPPPSPVRRMSDTSKRPLSPTAILPPSGPSKKTPSTGRLVQDLNLQIVGLRAKDAELEREIKRLKEAVSQRVSFTGVPVQNTSKNETTGHSNSPQMGDEHELQSMTQSQTSDIGKTPEAKLQTKVQPQPPSDAEKPAPSKSQICDVTISDDTKAEDSSEKMSKNQPAIIERKESPTSKNSTPFKAVKESSEKYANSKDEGKETRTTNKEKPVPDNRIDGKESPISKSSNPVKAVKVSFEKYANSKDESKETATADKEKPLPDDRQTIAQRAKSPQMIPAPPKMGRQAKLITPMTRTGWYVPNQKSRKIEDGDMLANLQQKVLQLLADVEQLNGTSSDLVRKSGDLQKSTESLYKVCDKLNDTKADKDYVTMEVDVKADKRALESKVSRQQFDSSFNELNNLIQELLAKLDGQDGQWQDALKNLSDDLDGKLDRLELDPFKEYIQGQLNKLNRKMAKVSEIEQQKELDEAAGFRKQMFRCISCDRPVTMTAGGPVPALPSTNSLPVTATLRPYTTYELEKIRQEQKTPIVGSEDNATRFQKAMAMRKLAKLKRKNIHMYRLVINQGIDQIMAKLMKKHRHRSRDQLLKCQTARLQPLQGPTLPSLAQPAPQDYDLYFSQPRPCGGSHTMTYPNKRFTKLTPGGQYVVEEQPQVQVFHVKEELDIIGADGHIYKGRVEIDDGRLPTLTQQPKGPVSPGSQRRRVQKPGAYSPRSDQRPSPPGRPQSAHATSPRPGSSNHRPHTAGSRSVSRTSQTREVIDESTGEQQHSPPPTRQATPGDDRSGGAGQTEVSATA</sequence>
<feature type="compositionally biased region" description="Polar residues" evidence="2">
    <location>
        <begin position="1226"/>
        <end position="1237"/>
    </location>
</feature>
<feature type="compositionally biased region" description="Basic and acidic residues" evidence="2">
    <location>
        <begin position="725"/>
        <end position="746"/>
    </location>
</feature>
<feature type="domain" description="DUF4795" evidence="3">
    <location>
        <begin position="792"/>
        <end position="995"/>
    </location>
</feature>
<evidence type="ECO:0000256" key="2">
    <source>
        <dbReference type="SAM" id="MobiDB-lite"/>
    </source>
</evidence>
<feature type="region of interest" description="Disordered" evidence="2">
    <location>
        <begin position="435"/>
        <end position="524"/>
    </location>
</feature>
<proteinExistence type="predicted"/>
<dbReference type="PANTHER" id="PTHR47080:SF2">
    <property type="entry name" value="GLUTAMINE-RICH PROTEIN 2"/>
    <property type="match status" value="1"/>
</dbReference>
<feature type="compositionally biased region" description="Basic and acidic residues" evidence="2">
    <location>
        <begin position="668"/>
        <end position="706"/>
    </location>
</feature>
<evidence type="ECO:0000256" key="1">
    <source>
        <dbReference type="SAM" id="Coils"/>
    </source>
</evidence>
<feature type="region of interest" description="Disordered" evidence="2">
    <location>
        <begin position="549"/>
        <end position="746"/>
    </location>
</feature>
<dbReference type="EMBL" id="GG666591">
    <property type="protein sequence ID" value="EEN51431.1"/>
    <property type="molecule type" value="Genomic_DNA"/>
</dbReference>
<feature type="compositionally biased region" description="Polar residues" evidence="2">
    <location>
        <begin position="553"/>
        <end position="578"/>
    </location>
</feature>
<dbReference type="InParanoid" id="C3Z7S6"/>
<dbReference type="Pfam" id="PF16043">
    <property type="entry name" value="DUF4795"/>
    <property type="match status" value="1"/>
</dbReference>
<accession>C3Z7S6</accession>
<evidence type="ECO:0000259" key="3">
    <source>
        <dbReference type="Pfam" id="PF16043"/>
    </source>
</evidence>
<dbReference type="PANTHER" id="PTHR47080">
    <property type="entry name" value="CHROMOSOME 16 OPEN READING FRAME 96"/>
    <property type="match status" value="1"/>
</dbReference>
<feature type="region of interest" description="Disordered" evidence="2">
    <location>
        <begin position="318"/>
        <end position="343"/>
    </location>
</feature>
<protein>
    <recommendedName>
        <fullName evidence="3">DUF4795 domain-containing protein</fullName>
    </recommendedName>
</protein>
<reference evidence="4" key="1">
    <citation type="journal article" date="2008" name="Nature">
        <title>The amphioxus genome and the evolution of the chordate karyotype.</title>
        <authorList>
            <consortium name="US DOE Joint Genome Institute (JGI-PGF)"/>
            <person name="Putnam N.H."/>
            <person name="Butts T."/>
            <person name="Ferrier D.E.K."/>
            <person name="Furlong R.F."/>
            <person name="Hellsten U."/>
            <person name="Kawashima T."/>
            <person name="Robinson-Rechavi M."/>
            <person name="Shoguchi E."/>
            <person name="Terry A."/>
            <person name="Yu J.-K."/>
            <person name="Benito-Gutierrez E.L."/>
            <person name="Dubchak I."/>
            <person name="Garcia-Fernandez J."/>
            <person name="Gibson-Brown J.J."/>
            <person name="Grigoriev I.V."/>
            <person name="Horton A.C."/>
            <person name="de Jong P.J."/>
            <person name="Jurka J."/>
            <person name="Kapitonov V.V."/>
            <person name="Kohara Y."/>
            <person name="Kuroki Y."/>
            <person name="Lindquist E."/>
            <person name="Lucas S."/>
            <person name="Osoegawa K."/>
            <person name="Pennacchio L.A."/>
            <person name="Salamov A.A."/>
            <person name="Satou Y."/>
            <person name="Sauka-Spengler T."/>
            <person name="Schmutz J."/>
            <person name="Shin-I T."/>
            <person name="Toyoda A."/>
            <person name="Bronner-Fraser M."/>
            <person name="Fujiyama A."/>
            <person name="Holland L.Z."/>
            <person name="Holland P.W.H."/>
            <person name="Satoh N."/>
            <person name="Rokhsar D.S."/>
        </authorList>
    </citation>
    <scope>NUCLEOTIDE SEQUENCE [LARGE SCALE GENOMIC DNA]</scope>
    <source>
        <strain evidence="4">S238N-H82</strain>
        <tissue evidence="4">Testes</tissue>
    </source>
</reference>
<feature type="region of interest" description="Disordered" evidence="2">
    <location>
        <begin position="57"/>
        <end position="93"/>
    </location>
</feature>
<dbReference type="InterPro" id="IPR032013">
    <property type="entry name" value="DUF4795"/>
</dbReference>
<feature type="compositionally biased region" description="Polar residues" evidence="2">
    <location>
        <begin position="61"/>
        <end position="70"/>
    </location>
</feature>
<dbReference type="eggNOG" id="ENOG502R9P3">
    <property type="taxonomic scope" value="Eukaryota"/>
</dbReference>
<evidence type="ECO:0000313" key="4">
    <source>
        <dbReference type="EMBL" id="EEN51431.1"/>
    </source>
</evidence>
<dbReference type="AlphaFoldDB" id="C3Z7S6"/>
<gene>
    <name evidence="4" type="ORF">BRAFLDRAFT_119031</name>
</gene>
<name>C3Z7S6_BRAFL</name>
<feature type="compositionally biased region" description="Polar residues" evidence="2">
    <location>
        <begin position="586"/>
        <end position="596"/>
    </location>
</feature>
<dbReference type="STRING" id="7739.C3Z7S6"/>
<keyword evidence="1" id="KW-0175">Coiled coil</keyword>
<feature type="compositionally biased region" description="Pro residues" evidence="2">
    <location>
        <begin position="441"/>
        <end position="452"/>
    </location>
</feature>
<feature type="compositionally biased region" description="Polar residues" evidence="2">
    <location>
        <begin position="1208"/>
        <end position="1219"/>
    </location>
</feature>